<feature type="domain" description="FAE" evidence="6">
    <location>
        <begin position="27"/>
        <end position="315"/>
    </location>
</feature>
<dbReference type="Proteomes" id="UP000011116">
    <property type="component" value="Chromosome 7H"/>
</dbReference>
<evidence type="ECO:0000256" key="5">
    <source>
        <dbReference type="SAM" id="SignalP"/>
    </source>
</evidence>
<evidence type="ECO:0000259" key="7">
    <source>
        <dbReference type="Pfam" id="PF08541"/>
    </source>
</evidence>
<dbReference type="UniPathway" id="UPA00094"/>
<dbReference type="OMA" id="WECKIRN"/>
<dbReference type="PIRSF" id="PIRSF036417">
    <property type="entry name" value="3-ktacl-CoA_syn"/>
    <property type="match status" value="1"/>
</dbReference>
<dbReference type="Pfam" id="PF08541">
    <property type="entry name" value="ACP_syn_III_C"/>
    <property type="match status" value="1"/>
</dbReference>
<evidence type="ECO:0000259" key="6">
    <source>
        <dbReference type="Pfam" id="PF08392"/>
    </source>
</evidence>
<dbReference type="KEGG" id="hvg:123406946"/>
<dbReference type="CDD" id="cd00831">
    <property type="entry name" value="CHS_like"/>
    <property type="match status" value="1"/>
</dbReference>
<comment type="pathway">
    <text evidence="4">Lipid metabolism; fatty acid biosynthesis.</text>
</comment>
<evidence type="ECO:0000313" key="8">
    <source>
        <dbReference type="EnsemblPlants" id="HORVU.MOREX.r3.7HG0647780.1.CDS1"/>
    </source>
</evidence>
<dbReference type="Gene3D" id="3.40.47.10">
    <property type="match status" value="1"/>
</dbReference>
<keyword evidence="2 4" id="KW-0808">Transferase</keyword>
<dbReference type="RefSeq" id="XP_044955899.1">
    <property type="nucleotide sequence ID" value="XM_045099964.1"/>
</dbReference>
<dbReference type="PANTHER" id="PTHR31561">
    <property type="entry name" value="3-KETOACYL-COA SYNTHASE"/>
    <property type="match status" value="1"/>
</dbReference>
<proteinExistence type="inferred from homology"/>
<feature type="domain" description="Beta-ketoacyl-[acyl-carrier-protein] synthase III C-terminal" evidence="7">
    <location>
        <begin position="338"/>
        <end position="419"/>
    </location>
</feature>
<evidence type="ECO:0000256" key="2">
    <source>
        <dbReference type="ARBA" id="ARBA00022679"/>
    </source>
</evidence>
<dbReference type="InterPro" id="IPR012392">
    <property type="entry name" value="3-ktacl-CoA_syn"/>
</dbReference>
<dbReference type="InterPro" id="IPR016039">
    <property type="entry name" value="Thiolase-like"/>
</dbReference>
<keyword evidence="3 4" id="KW-0012">Acyltransferase</keyword>
<keyword evidence="5" id="KW-0732">Signal</keyword>
<name>A0A8I6YB04_HORVV</name>
<evidence type="ECO:0000256" key="1">
    <source>
        <dbReference type="ARBA" id="ARBA00005531"/>
    </source>
</evidence>
<dbReference type="GO" id="GO:0016747">
    <property type="term" value="F:acyltransferase activity, transferring groups other than amino-acyl groups"/>
    <property type="evidence" value="ECO:0007669"/>
    <property type="project" value="InterPro"/>
</dbReference>
<feature type="signal peptide" evidence="5">
    <location>
        <begin position="1"/>
        <end position="19"/>
    </location>
</feature>
<accession>A0A8I6YB04</accession>
<dbReference type="EC" id="2.3.1.-" evidence="4"/>
<comment type="similarity">
    <text evidence="1 4">Belongs to the thiolase-like superfamily. Chalcone/stilbene synthases family.</text>
</comment>
<evidence type="ECO:0000313" key="9">
    <source>
        <dbReference type="Proteomes" id="UP000011116"/>
    </source>
</evidence>
<dbReference type="InterPro" id="IPR013747">
    <property type="entry name" value="ACP_syn_III_C"/>
</dbReference>
<evidence type="ECO:0000256" key="4">
    <source>
        <dbReference type="PIRNR" id="PIRNR036417"/>
    </source>
</evidence>
<dbReference type="InterPro" id="IPR013601">
    <property type="entry name" value="FAE1_typ3_polyketide_synth"/>
</dbReference>
<dbReference type="GeneID" id="123406946"/>
<dbReference type="GO" id="GO:0016020">
    <property type="term" value="C:membrane"/>
    <property type="evidence" value="ECO:0007669"/>
    <property type="project" value="InterPro"/>
</dbReference>
<dbReference type="GO" id="GO:0006633">
    <property type="term" value="P:fatty acid biosynthetic process"/>
    <property type="evidence" value="ECO:0007669"/>
    <property type="project" value="UniProtKB-UniPathway"/>
</dbReference>
<evidence type="ECO:0000256" key="3">
    <source>
        <dbReference type="ARBA" id="ARBA00023315"/>
    </source>
</evidence>
<gene>
    <name evidence="8" type="primary">LOC123406946</name>
</gene>
<dbReference type="SMR" id="A0A8I6YB04"/>
<reference evidence="8" key="2">
    <citation type="submission" date="2020-10" db="EMBL/GenBank/DDBJ databases">
        <authorList>
            <person name="Scholz U."/>
            <person name="Mascher M."/>
            <person name="Fiebig A."/>
        </authorList>
    </citation>
    <scope>NUCLEOTIDE SEQUENCE [LARGE SCALE GENOMIC DNA]</scope>
    <source>
        <strain evidence="8">cv. Morex</strain>
    </source>
</reference>
<organism evidence="8 9">
    <name type="scientific">Hordeum vulgare subsp. vulgare</name>
    <name type="common">Domesticated barley</name>
    <dbReference type="NCBI Taxonomy" id="112509"/>
    <lineage>
        <taxon>Eukaryota</taxon>
        <taxon>Viridiplantae</taxon>
        <taxon>Streptophyta</taxon>
        <taxon>Embryophyta</taxon>
        <taxon>Tracheophyta</taxon>
        <taxon>Spermatophyta</taxon>
        <taxon>Magnoliopsida</taxon>
        <taxon>Liliopsida</taxon>
        <taxon>Poales</taxon>
        <taxon>Poaceae</taxon>
        <taxon>BOP clade</taxon>
        <taxon>Pooideae</taxon>
        <taxon>Triticodae</taxon>
        <taxon>Triticeae</taxon>
        <taxon>Hordeinae</taxon>
        <taxon>Hordeum</taxon>
    </lineage>
</organism>
<sequence>MESLLILTVVLLLVHAVSSLVRTALARRRHSRCYLLDYVCHRPCDDRKVSSDTVGRVVTRNKRLGVPEYRFLLRVIVGSGIGEESYCPRNILECREDSPTHQDALDEMDALFDEAIAELFLRSGFAPRDVDVLVVNVSLFAPAPSLASRIVRRFGMREDVAEYNLSGMGCSASLISLDLARRALRTRPASLALVVSSESIAPSWYSGKDKSMMMGNCLFRSGGSAVLLTNNPSLRGRAKMVLRHLVRTNTCADDEAHTCALQREDEDGHVGISLSKDLPKAAVRALTLNLRRLARRVLPVSELLRFAAQYVSSKLLSQSPVQAKSDGRLRKVNFKTGVEHYCLHPGGAAVVKAVKESLGLDADDVEPALMTLCRWGNTSASSLWYVMSYMEAKGRLKKGDRAFMLTFGSGFKCNSCVWEVTGDMADKGAWADCIDEYPPPPEGTTTNPYMDKYSWVNQVDALVL</sequence>
<feature type="chain" id="PRO_5035270978" description="3-ketoacyl-CoA synthase" evidence="5">
    <location>
        <begin position="20"/>
        <end position="464"/>
    </location>
</feature>
<dbReference type="EnsemblPlants" id="HORVU.MOREX.r3.7HG0647780.1">
    <property type="protein sequence ID" value="HORVU.MOREX.r3.7HG0647780.1.CDS1"/>
    <property type="gene ID" value="HORVU.MOREX.r3.7HG0647780"/>
</dbReference>
<protein>
    <recommendedName>
        <fullName evidence="4">3-ketoacyl-CoA synthase</fullName>
        <ecNumber evidence="4">2.3.1.-</ecNumber>
    </recommendedName>
</protein>
<dbReference type="OrthoDB" id="609867at2759"/>
<reference evidence="9" key="1">
    <citation type="journal article" date="2012" name="Nature">
        <title>A physical, genetic and functional sequence assembly of the barley genome.</title>
        <authorList>
            <consortium name="The International Barley Genome Sequencing Consortium"/>
            <person name="Mayer K.F."/>
            <person name="Waugh R."/>
            <person name="Brown J.W."/>
            <person name="Schulman A."/>
            <person name="Langridge P."/>
            <person name="Platzer M."/>
            <person name="Fincher G.B."/>
            <person name="Muehlbauer G.J."/>
            <person name="Sato K."/>
            <person name="Close T.J."/>
            <person name="Wise R.P."/>
            <person name="Stein N."/>
        </authorList>
    </citation>
    <scope>NUCLEOTIDE SEQUENCE [LARGE SCALE GENOMIC DNA]</scope>
    <source>
        <strain evidence="9">cv. Morex</strain>
    </source>
</reference>
<dbReference type="SUPFAM" id="SSF53901">
    <property type="entry name" value="Thiolase-like"/>
    <property type="match status" value="1"/>
</dbReference>
<dbReference type="Pfam" id="PF08392">
    <property type="entry name" value="FAE1_CUT1_RppA"/>
    <property type="match status" value="1"/>
</dbReference>
<keyword evidence="9" id="KW-1185">Reference proteome</keyword>
<reference evidence="8" key="3">
    <citation type="submission" date="2022-01" db="UniProtKB">
        <authorList>
            <consortium name="EnsemblPlants"/>
        </authorList>
    </citation>
    <scope>IDENTIFICATION</scope>
    <source>
        <strain evidence="8">subsp. vulgare</strain>
    </source>
</reference>
<dbReference type="Gramene" id="HORVU.MOREX.r3.7HG0647780.1">
    <property type="protein sequence ID" value="HORVU.MOREX.r3.7HG0647780.1.CDS1"/>
    <property type="gene ID" value="HORVU.MOREX.r3.7HG0647780"/>
</dbReference>
<dbReference type="Gramene" id="HORVU.MOREX.r2.7HG0537650.1">
    <property type="protein sequence ID" value="HORVU.MOREX.r2.7HG0537650.1.CDS.1"/>
    <property type="gene ID" value="HORVU.MOREX.r2.7HG0537650"/>
</dbReference>
<dbReference type="AlphaFoldDB" id="A0A8I6YB04"/>